<keyword evidence="5" id="KW-0067">ATP-binding</keyword>
<dbReference type="PRINTS" id="PR01046">
    <property type="entry name" value="TRNASYNTHPRO"/>
</dbReference>
<dbReference type="PANTHER" id="PTHR42753">
    <property type="entry name" value="MITOCHONDRIAL RIBOSOME PROTEIN L39/PROLYL-TRNA LIGASE FAMILY MEMBER"/>
    <property type="match status" value="1"/>
</dbReference>
<dbReference type="InterPro" id="IPR045864">
    <property type="entry name" value="aa-tRNA-synth_II/BPL/LPL"/>
</dbReference>
<dbReference type="Pfam" id="PF00587">
    <property type="entry name" value="tRNA-synt_2b"/>
    <property type="match status" value="1"/>
</dbReference>
<evidence type="ECO:0000256" key="8">
    <source>
        <dbReference type="ARBA" id="ARBA00029731"/>
    </source>
</evidence>
<evidence type="ECO:0000313" key="12">
    <source>
        <dbReference type="Proteomes" id="UP000177029"/>
    </source>
</evidence>
<reference evidence="11 12" key="1">
    <citation type="journal article" date="2016" name="Nat. Commun.">
        <title>Thousands of microbial genomes shed light on interconnected biogeochemical processes in an aquifer system.</title>
        <authorList>
            <person name="Anantharaman K."/>
            <person name="Brown C.T."/>
            <person name="Hug L.A."/>
            <person name="Sharon I."/>
            <person name="Castelle C.J."/>
            <person name="Probst A.J."/>
            <person name="Thomas B.C."/>
            <person name="Singh A."/>
            <person name="Wilkins M.J."/>
            <person name="Karaoz U."/>
            <person name="Brodie E.L."/>
            <person name="Williams K.H."/>
            <person name="Hubbard S.S."/>
            <person name="Banfield J.F."/>
        </authorList>
    </citation>
    <scope>NUCLEOTIDE SEQUENCE [LARGE SCALE GENOMIC DNA]</scope>
</reference>
<keyword evidence="4" id="KW-0547">Nucleotide-binding</keyword>
<proteinExistence type="predicted"/>
<keyword evidence="3" id="KW-0436">Ligase</keyword>
<dbReference type="EMBL" id="MGIP01000011">
    <property type="protein sequence ID" value="OGM91234.1"/>
    <property type="molecule type" value="Genomic_DNA"/>
</dbReference>
<dbReference type="InterPro" id="IPR036621">
    <property type="entry name" value="Anticodon-bd_dom_sf"/>
</dbReference>
<dbReference type="PANTHER" id="PTHR42753:SF2">
    <property type="entry name" value="PROLINE--TRNA LIGASE"/>
    <property type="match status" value="1"/>
</dbReference>
<sequence length="407" mass="45817">MLQSQLPNFIRKESPRDEEAVSARLLIRGGFVDKLASGVYTYLPLGIRVLKNIESIVRKEMDALGAHELLMPVMHPKENWEKTGRWKTLDVLFKIAGRDKKEYALGPTHEEVISPLAQKAIFSYKDLPLGLYQIQTKFRDEPRAKSGLLRGREFLMKDLYSFHASTKDLDAYYEQAIKAYKKVFKKLGVDTVLVEASGGTFSKFSHEFQVFLESGEDQIVYCKKCGLAQNREINDTREGGPCPVCGAIVSIRQGAEVGNIFRLGTKYSEPFSLTYKDAKGNTHPVIMGCYGMGISRLMGTIVEALHDDRGIVWPAEVAPFDAHLIELPGTNGKAKKLYKELIEAGIDVLYDERSVSAGEKFAESDLIGIPVRLVVSSKTGKKIEFKKRNEETTKLVDETFIRKYFKK</sequence>
<feature type="domain" description="Aminoacyl-transfer RNA synthetases class-II family profile" evidence="10">
    <location>
        <begin position="38"/>
        <end position="314"/>
    </location>
</feature>
<evidence type="ECO:0000256" key="3">
    <source>
        <dbReference type="ARBA" id="ARBA00022598"/>
    </source>
</evidence>
<dbReference type="Gene3D" id="3.40.50.800">
    <property type="entry name" value="Anticodon-binding domain"/>
    <property type="match status" value="1"/>
</dbReference>
<evidence type="ECO:0000256" key="2">
    <source>
        <dbReference type="ARBA" id="ARBA00019110"/>
    </source>
</evidence>
<evidence type="ECO:0000256" key="5">
    <source>
        <dbReference type="ARBA" id="ARBA00022840"/>
    </source>
</evidence>
<dbReference type="GO" id="GO:0005524">
    <property type="term" value="F:ATP binding"/>
    <property type="evidence" value="ECO:0007669"/>
    <property type="project" value="UniProtKB-KW"/>
</dbReference>
<gene>
    <name evidence="11" type="ORF">A2755_02420</name>
</gene>
<evidence type="ECO:0000313" key="11">
    <source>
        <dbReference type="EMBL" id="OGM91234.1"/>
    </source>
</evidence>
<evidence type="ECO:0000256" key="6">
    <source>
        <dbReference type="ARBA" id="ARBA00022917"/>
    </source>
</evidence>
<accession>A0A1F8DRK5</accession>
<name>A0A1F8DRK5_9BACT</name>
<protein>
    <recommendedName>
        <fullName evidence="2">Proline--tRNA ligase</fullName>
        <ecNumber evidence="1">6.1.1.15</ecNumber>
    </recommendedName>
    <alternativeName>
        <fullName evidence="8">Prolyl-tRNA synthetase</fullName>
    </alternativeName>
</protein>
<dbReference type="Gene3D" id="3.30.930.10">
    <property type="entry name" value="Bira Bifunctional Protein, Domain 2"/>
    <property type="match status" value="1"/>
</dbReference>
<dbReference type="InterPro" id="IPR050062">
    <property type="entry name" value="Pro-tRNA_synthetase"/>
</dbReference>
<evidence type="ECO:0000256" key="1">
    <source>
        <dbReference type="ARBA" id="ARBA00012831"/>
    </source>
</evidence>
<dbReference type="SUPFAM" id="SSF55681">
    <property type="entry name" value="Class II aaRS and biotin synthetases"/>
    <property type="match status" value="1"/>
</dbReference>
<comment type="caution">
    <text evidence="11">The sequence shown here is derived from an EMBL/GenBank/DDBJ whole genome shotgun (WGS) entry which is preliminary data.</text>
</comment>
<keyword evidence="6" id="KW-0648">Protein biosynthesis</keyword>
<dbReference type="CDD" id="cd00779">
    <property type="entry name" value="ProRS_core_prok"/>
    <property type="match status" value="1"/>
</dbReference>
<dbReference type="Pfam" id="PF03129">
    <property type="entry name" value="HGTP_anticodon"/>
    <property type="match status" value="1"/>
</dbReference>
<evidence type="ECO:0000256" key="9">
    <source>
        <dbReference type="ARBA" id="ARBA00047671"/>
    </source>
</evidence>
<evidence type="ECO:0000256" key="7">
    <source>
        <dbReference type="ARBA" id="ARBA00023146"/>
    </source>
</evidence>
<dbReference type="EC" id="6.1.1.15" evidence="1"/>
<dbReference type="SUPFAM" id="SSF52954">
    <property type="entry name" value="Class II aaRS ABD-related"/>
    <property type="match status" value="1"/>
</dbReference>
<keyword evidence="7" id="KW-0030">Aminoacyl-tRNA synthetase</keyword>
<dbReference type="InterPro" id="IPR002314">
    <property type="entry name" value="aa-tRNA-synt_IIb"/>
</dbReference>
<organism evidence="11 12">
    <name type="scientific">Candidatus Wolfebacteria bacterium RIFCSPHIGHO2_01_FULL_48_22</name>
    <dbReference type="NCBI Taxonomy" id="1802555"/>
    <lineage>
        <taxon>Bacteria</taxon>
        <taxon>Candidatus Wolfeibacteriota</taxon>
    </lineage>
</organism>
<dbReference type="GO" id="GO:0005829">
    <property type="term" value="C:cytosol"/>
    <property type="evidence" value="ECO:0007669"/>
    <property type="project" value="TreeGrafter"/>
</dbReference>
<dbReference type="PROSITE" id="PS50862">
    <property type="entry name" value="AA_TRNA_LIGASE_II"/>
    <property type="match status" value="1"/>
</dbReference>
<dbReference type="InterPro" id="IPR006195">
    <property type="entry name" value="aa-tRNA-synth_II"/>
</dbReference>
<dbReference type="AlphaFoldDB" id="A0A1F8DRK5"/>
<dbReference type="InterPro" id="IPR002316">
    <property type="entry name" value="Pro-tRNA-ligase_IIa"/>
</dbReference>
<dbReference type="GO" id="GO:0006433">
    <property type="term" value="P:prolyl-tRNA aminoacylation"/>
    <property type="evidence" value="ECO:0007669"/>
    <property type="project" value="InterPro"/>
</dbReference>
<dbReference type="InterPro" id="IPR004154">
    <property type="entry name" value="Anticodon-bd"/>
</dbReference>
<evidence type="ECO:0000259" key="10">
    <source>
        <dbReference type="PROSITE" id="PS50862"/>
    </source>
</evidence>
<dbReference type="Proteomes" id="UP000177029">
    <property type="component" value="Unassembled WGS sequence"/>
</dbReference>
<dbReference type="GO" id="GO:0004827">
    <property type="term" value="F:proline-tRNA ligase activity"/>
    <property type="evidence" value="ECO:0007669"/>
    <property type="project" value="UniProtKB-EC"/>
</dbReference>
<dbReference type="InterPro" id="IPR033730">
    <property type="entry name" value="ProRS_core_prok"/>
</dbReference>
<comment type="catalytic activity">
    <reaction evidence="9">
        <text>tRNA(Pro) + L-proline + ATP = L-prolyl-tRNA(Pro) + AMP + diphosphate</text>
        <dbReference type="Rhea" id="RHEA:14305"/>
        <dbReference type="Rhea" id="RHEA-COMP:9700"/>
        <dbReference type="Rhea" id="RHEA-COMP:9702"/>
        <dbReference type="ChEBI" id="CHEBI:30616"/>
        <dbReference type="ChEBI" id="CHEBI:33019"/>
        <dbReference type="ChEBI" id="CHEBI:60039"/>
        <dbReference type="ChEBI" id="CHEBI:78442"/>
        <dbReference type="ChEBI" id="CHEBI:78532"/>
        <dbReference type="ChEBI" id="CHEBI:456215"/>
        <dbReference type="EC" id="6.1.1.15"/>
    </reaction>
</comment>
<dbReference type="STRING" id="1802555.A2755_02420"/>
<evidence type="ECO:0000256" key="4">
    <source>
        <dbReference type="ARBA" id="ARBA00022741"/>
    </source>
</evidence>